<dbReference type="AlphaFoldDB" id="A4VCR2"/>
<dbReference type="EMBL" id="GG662299">
    <property type="protein sequence ID" value="EDK31320.1"/>
    <property type="molecule type" value="Genomic_DNA"/>
</dbReference>
<accession>A4VCR2</accession>
<dbReference type="HOGENOM" id="CLU_1520835_0_0_1"/>
<evidence type="ECO:0000313" key="2">
    <source>
        <dbReference type="Proteomes" id="UP000009168"/>
    </source>
</evidence>
<dbReference type="KEGG" id="tet:TTHERM_00326908"/>
<dbReference type="Proteomes" id="UP000009168">
    <property type="component" value="Unassembled WGS sequence"/>
</dbReference>
<dbReference type="InParanoid" id="A4VCR2"/>
<keyword evidence="2" id="KW-1185">Reference proteome</keyword>
<proteinExistence type="predicted"/>
<name>A4VCR2_TETTS</name>
<dbReference type="GeneID" id="7833162"/>
<sequence length="177" mass="20987">MNYNNNNQQVKEDPFAFLKGDDEDFNESLKGLEDMYNNMYEQTEKQKREQELYVQKKKLLNEIAANKQILNTPGVVIGVPVQEQNYQNAKSNQQYALLQEEPFLDEKLFAKQQPNYGNFSNNQGYNQMNYQQQQQPYYNQPPIQNVQFPPQVNYNYPQQQQHQGNYGIYPNINTRIN</sequence>
<evidence type="ECO:0000313" key="1">
    <source>
        <dbReference type="EMBL" id="EDK31320.1"/>
    </source>
</evidence>
<dbReference type="RefSeq" id="XP_001471055.1">
    <property type="nucleotide sequence ID" value="XM_001471005.2"/>
</dbReference>
<organism evidence="1 2">
    <name type="scientific">Tetrahymena thermophila (strain SB210)</name>
    <dbReference type="NCBI Taxonomy" id="312017"/>
    <lineage>
        <taxon>Eukaryota</taxon>
        <taxon>Sar</taxon>
        <taxon>Alveolata</taxon>
        <taxon>Ciliophora</taxon>
        <taxon>Intramacronucleata</taxon>
        <taxon>Oligohymenophorea</taxon>
        <taxon>Hymenostomatida</taxon>
        <taxon>Tetrahymenina</taxon>
        <taxon>Tetrahymenidae</taxon>
        <taxon>Tetrahymena</taxon>
    </lineage>
</organism>
<reference evidence="2" key="1">
    <citation type="journal article" date="2006" name="PLoS Biol.">
        <title>Macronuclear genome sequence of the ciliate Tetrahymena thermophila, a model eukaryote.</title>
        <authorList>
            <person name="Eisen J.A."/>
            <person name="Coyne R.S."/>
            <person name="Wu M."/>
            <person name="Wu D."/>
            <person name="Thiagarajan M."/>
            <person name="Wortman J.R."/>
            <person name="Badger J.H."/>
            <person name="Ren Q."/>
            <person name="Amedeo P."/>
            <person name="Jones K.M."/>
            <person name="Tallon L.J."/>
            <person name="Delcher A.L."/>
            <person name="Salzberg S.L."/>
            <person name="Silva J.C."/>
            <person name="Haas B.J."/>
            <person name="Majoros W.H."/>
            <person name="Farzad M."/>
            <person name="Carlton J.M."/>
            <person name="Smith R.K. Jr."/>
            <person name="Garg J."/>
            <person name="Pearlman R.E."/>
            <person name="Karrer K.M."/>
            <person name="Sun L."/>
            <person name="Manning G."/>
            <person name="Elde N.C."/>
            <person name="Turkewitz A.P."/>
            <person name="Asai D.J."/>
            <person name="Wilkes D.E."/>
            <person name="Wang Y."/>
            <person name="Cai H."/>
            <person name="Collins K."/>
            <person name="Stewart B.A."/>
            <person name="Lee S.R."/>
            <person name="Wilamowska K."/>
            <person name="Weinberg Z."/>
            <person name="Ruzzo W.L."/>
            <person name="Wloga D."/>
            <person name="Gaertig J."/>
            <person name="Frankel J."/>
            <person name="Tsao C.-C."/>
            <person name="Gorovsky M.A."/>
            <person name="Keeling P.J."/>
            <person name="Waller R.F."/>
            <person name="Patron N.J."/>
            <person name="Cherry J.M."/>
            <person name="Stover N.A."/>
            <person name="Krieger C.J."/>
            <person name="del Toro C."/>
            <person name="Ryder H.F."/>
            <person name="Williamson S.C."/>
            <person name="Barbeau R.A."/>
            <person name="Hamilton E.P."/>
            <person name="Orias E."/>
        </authorList>
    </citation>
    <scope>NUCLEOTIDE SEQUENCE [LARGE SCALE GENOMIC DNA]</scope>
    <source>
        <strain evidence="2">SB210</strain>
    </source>
</reference>
<protein>
    <submittedName>
        <fullName evidence="1">Uncharacterized protein</fullName>
    </submittedName>
</protein>
<gene>
    <name evidence="1" type="ORF">TTHERM_00326908</name>
</gene>